<name>A0ABS3U4I8_9ACTN</name>
<organism evidence="8 9">
    <name type="scientific">Glycomyces niveus</name>
    <dbReference type="NCBI Taxonomy" id="2820287"/>
    <lineage>
        <taxon>Bacteria</taxon>
        <taxon>Bacillati</taxon>
        <taxon>Actinomycetota</taxon>
        <taxon>Actinomycetes</taxon>
        <taxon>Glycomycetales</taxon>
        <taxon>Glycomycetaceae</taxon>
        <taxon>Glycomyces</taxon>
    </lineage>
</organism>
<dbReference type="CDD" id="cd06171">
    <property type="entry name" value="Sigma70_r4"/>
    <property type="match status" value="1"/>
</dbReference>
<keyword evidence="5" id="KW-0804">Transcription</keyword>
<dbReference type="Gene3D" id="1.10.10.10">
    <property type="entry name" value="Winged helix-like DNA-binding domain superfamily/Winged helix DNA-binding domain"/>
    <property type="match status" value="1"/>
</dbReference>
<accession>A0ABS3U4I8</accession>
<dbReference type="InterPro" id="IPR013249">
    <property type="entry name" value="RNA_pol_sigma70_r4_t2"/>
</dbReference>
<dbReference type="RefSeq" id="WP_208496657.1">
    <property type="nucleotide sequence ID" value="NZ_JAGFNP010000006.1"/>
</dbReference>
<feature type="domain" description="RNA polymerase sigma factor 70 region 4 type 2" evidence="7">
    <location>
        <begin position="119"/>
        <end position="171"/>
    </location>
</feature>
<reference evidence="8 9" key="1">
    <citation type="submission" date="2021-03" db="EMBL/GenBank/DDBJ databases">
        <title>Glycomyces sp. nov., a novel actinomycete isolated from soil.</title>
        <authorList>
            <person name="Yang X."/>
            <person name="Xu X."/>
        </authorList>
    </citation>
    <scope>NUCLEOTIDE SEQUENCE [LARGE SCALE GENOMIC DNA]</scope>
    <source>
        <strain evidence="8 9">NEAU-S30</strain>
    </source>
</reference>
<comment type="similarity">
    <text evidence="1">Belongs to the sigma-70 factor family. ECF subfamily.</text>
</comment>
<evidence type="ECO:0000256" key="3">
    <source>
        <dbReference type="ARBA" id="ARBA00023082"/>
    </source>
</evidence>
<evidence type="ECO:0000256" key="4">
    <source>
        <dbReference type="ARBA" id="ARBA00023125"/>
    </source>
</evidence>
<dbReference type="Proteomes" id="UP000681341">
    <property type="component" value="Unassembled WGS sequence"/>
</dbReference>
<dbReference type="EMBL" id="JAGFNP010000006">
    <property type="protein sequence ID" value="MBO3733689.1"/>
    <property type="molecule type" value="Genomic_DNA"/>
</dbReference>
<evidence type="ECO:0000256" key="1">
    <source>
        <dbReference type="ARBA" id="ARBA00010641"/>
    </source>
</evidence>
<sequence length="184" mass="20354">MTASPVVQQSTVSHTVAGDTVSADRADFNGFYAANVAQVTAQIRAYVGDLAEAEDLVAEAFCRALARWGAISAYDNPATWVRRVAWNLATSRLRRAAVVRRFLRRQHPATTEGPGPERLDLEQALSELNERHRKAVILRYMAGMTSAEIAEQEGVAEATVRSWLTRGKAALAERLRIADFEEQR</sequence>
<comment type="caution">
    <text evidence="8">The sequence shown here is derived from an EMBL/GenBank/DDBJ whole genome shotgun (WGS) entry which is preliminary data.</text>
</comment>
<feature type="domain" description="RNA polymerase sigma-70 region 2" evidence="6">
    <location>
        <begin position="32"/>
        <end position="97"/>
    </location>
</feature>
<evidence type="ECO:0000256" key="2">
    <source>
        <dbReference type="ARBA" id="ARBA00023015"/>
    </source>
</evidence>
<protein>
    <submittedName>
        <fullName evidence="8">Sigma-70 family RNA polymerase sigma factor</fullName>
    </submittedName>
</protein>
<dbReference type="SUPFAM" id="SSF88946">
    <property type="entry name" value="Sigma2 domain of RNA polymerase sigma factors"/>
    <property type="match status" value="1"/>
</dbReference>
<keyword evidence="3" id="KW-0731">Sigma factor</keyword>
<evidence type="ECO:0000313" key="9">
    <source>
        <dbReference type="Proteomes" id="UP000681341"/>
    </source>
</evidence>
<dbReference type="InterPro" id="IPR013325">
    <property type="entry name" value="RNA_pol_sigma_r2"/>
</dbReference>
<gene>
    <name evidence="8" type="ORF">J5V16_12705</name>
</gene>
<dbReference type="Gene3D" id="1.10.1740.10">
    <property type="match status" value="1"/>
</dbReference>
<dbReference type="Pfam" id="PF08281">
    <property type="entry name" value="Sigma70_r4_2"/>
    <property type="match status" value="1"/>
</dbReference>
<evidence type="ECO:0000313" key="8">
    <source>
        <dbReference type="EMBL" id="MBO3733689.1"/>
    </source>
</evidence>
<proteinExistence type="inferred from homology"/>
<dbReference type="NCBIfam" id="TIGR02937">
    <property type="entry name" value="sigma70-ECF"/>
    <property type="match status" value="1"/>
</dbReference>
<dbReference type="Pfam" id="PF04542">
    <property type="entry name" value="Sigma70_r2"/>
    <property type="match status" value="1"/>
</dbReference>
<keyword evidence="9" id="KW-1185">Reference proteome</keyword>
<dbReference type="InterPro" id="IPR013324">
    <property type="entry name" value="RNA_pol_sigma_r3/r4-like"/>
</dbReference>
<evidence type="ECO:0000256" key="5">
    <source>
        <dbReference type="ARBA" id="ARBA00023163"/>
    </source>
</evidence>
<dbReference type="InterPro" id="IPR007627">
    <property type="entry name" value="RNA_pol_sigma70_r2"/>
</dbReference>
<dbReference type="InterPro" id="IPR039425">
    <property type="entry name" value="RNA_pol_sigma-70-like"/>
</dbReference>
<evidence type="ECO:0000259" key="7">
    <source>
        <dbReference type="Pfam" id="PF08281"/>
    </source>
</evidence>
<evidence type="ECO:0000259" key="6">
    <source>
        <dbReference type="Pfam" id="PF04542"/>
    </source>
</evidence>
<dbReference type="SUPFAM" id="SSF88659">
    <property type="entry name" value="Sigma3 and sigma4 domains of RNA polymerase sigma factors"/>
    <property type="match status" value="1"/>
</dbReference>
<dbReference type="InterPro" id="IPR036388">
    <property type="entry name" value="WH-like_DNA-bd_sf"/>
</dbReference>
<dbReference type="InterPro" id="IPR014284">
    <property type="entry name" value="RNA_pol_sigma-70_dom"/>
</dbReference>
<dbReference type="PANTHER" id="PTHR43133:SF50">
    <property type="entry name" value="ECF RNA POLYMERASE SIGMA FACTOR SIGM"/>
    <property type="match status" value="1"/>
</dbReference>
<keyword evidence="4" id="KW-0238">DNA-binding</keyword>
<dbReference type="PANTHER" id="PTHR43133">
    <property type="entry name" value="RNA POLYMERASE ECF-TYPE SIGMA FACTO"/>
    <property type="match status" value="1"/>
</dbReference>
<keyword evidence="2" id="KW-0805">Transcription regulation</keyword>